<dbReference type="GO" id="GO:0000155">
    <property type="term" value="F:phosphorelay sensor kinase activity"/>
    <property type="evidence" value="ECO:0007669"/>
    <property type="project" value="InterPro"/>
</dbReference>
<keyword evidence="5" id="KW-1133">Transmembrane helix</keyword>
<dbReference type="Pfam" id="PF02518">
    <property type="entry name" value="HATPase_c"/>
    <property type="match status" value="1"/>
</dbReference>
<keyword evidence="1" id="KW-0808">Transferase</keyword>
<dbReference type="Pfam" id="PF05227">
    <property type="entry name" value="CHASE3"/>
    <property type="match status" value="1"/>
</dbReference>
<name>A0A6S7CA94_9BURK</name>
<dbReference type="CDD" id="cd16917">
    <property type="entry name" value="HATPase_UhpB-NarQ-NarX-like"/>
    <property type="match status" value="1"/>
</dbReference>
<feature type="transmembrane region" description="Helical" evidence="5">
    <location>
        <begin position="6"/>
        <end position="27"/>
    </location>
</feature>
<evidence type="ECO:0000256" key="5">
    <source>
        <dbReference type="SAM" id="Phobius"/>
    </source>
</evidence>
<accession>A0A6S7CA94</accession>
<protein>
    <recommendedName>
        <fullName evidence="6">Histidine kinase domain-containing protein</fullName>
    </recommendedName>
</protein>
<evidence type="ECO:0000256" key="4">
    <source>
        <dbReference type="SAM" id="MobiDB-lite"/>
    </source>
</evidence>
<dbReference type="Proteomes" id="UP000494115">
    <property type="component" value="Unassembled WGS sequence"/>
</dbReference>
<sequence length="464" mass="50384">MSWMRRWSWAVAMVVAIVITVGGLIVLESGRERIAREYETALDAKTAAGELDALTARLTSIVASARGYLLTREPGEIDTYEQAFMQAHVLAAHIEAYYIRIGDTHASARLARVVAGLDARKREIDAIIALARTGPLETARSQARDSAALATGDTQREGINDLLMSEEQRAQSALDASRTDQRISTLCVGAVSALNIILFVLLFRNLGTQLGVQSREQERLLHTQSELDRLVRERTRQLEALARHLQNVGEEEKTKLARELHDELGAILTATKIDVASAQRRLSGSDTVAAEKLARAQGHLDQGIALKRRIVEDMRPTVLAHFGLVTALRTLAEEAAQRNGWRLSLDLPEDDIRLDEALAIALFRVAQEALNNAAKYAHASRLGVALCISESDGPLEAGQASIELDIDDDGIGIAPADLDRARTHGLLGMRQRVAARGGTLDIGPGSHNSGTHVSVRMPVTSSPP</sequence>
<keyword evidence="8" id="KW-1185">Reference proteome</keyword>
<dbReference type="SUPFAM" id="SSF55874">
    <property type="entry name" value="ATPase domain of HSP90 chaperone/DNA topoisomerase II/histidine kinase"/>
    <property type="match status" value="1"/>
</dbReference>
<dbReference type="InterPro" id="IPR036890">
    <property type="entry name" value="HATPase_C_sf"/>
</dbReference>
<dbReference type="RefSeq" id="WP_175104467.1">
    <property type="nucleotide sequence ID" value="NZ_CADIKM010000006.1"/>
</dbReference>
<dbReference type="Gene3D" id="1.20.5.1930">
    <property type="match status" value="1"/>
</dbReference>
<dbReference type="EMBL" id="CADIKM010000006">
    <property type="protein sequence ID" value="CAB3784761.1"/>
    <property type="molecule type" value="Genomic_DNA"/>
</dbReference>
<dbReference type="GO" id="GO:0016020">
    <property type="term" value="C:membrane"/>
    <property type="evidence" value="ECO:0007669"/>
    <property type="project" value="InterPro"/>
</dbReference>
<evidence type="ECO:0000256" key="1">
    <source>
        <dbReference type="ARBA" id="ARBA00022679"/>
    </source>
</evidence>
<reference evidence="7 8" key="1">
    <citation type="submission" date="2020-04" db="EMBL/GenBank/DDBJ databases">
        <authorList>
            <person name="De Canck E."/>
        </authorList>
    </citation>
    <scope>NUCLEOTIDE SEQUENCE [LARGE SCALE GENOMIC DNA]</scope>
    <source>
        <strain evidence="7 8">LMG 28138</strain>
    </source>
</reference>
<dbReference type="SMART" id="SM00387">
    <property type="entry name" value="HATPase_c"/>
    <property type="match status" value="1"/>
</dbReference>
<keyword evidence="2" id="KW-0418">Kinase</keyword>
<evidence type="ECO:0000256" key="2">
    <source>
        <dbReference type="ARBA" id="ARBA00022777"/>
    </source>
</evidence>
<feature type="domain" description="Histidine kinase" evidence="6">
    <location>
        <begin position="255"/>
        <end position="461"/>
    </location>
</feature>
<dbReference type="PANTHER" id="PTHR24421">
    <property type="entry name" value="NITRATE/NITRITE SENSOR PROTEIN NARX-RELATED"/>
    <property type="match status" value="1"/>
</dbReference>
<dbReference type="PROSITE" id="PS50109">
    <property type="entry name" value="HIS_KIN"/>
    <property type="match status" value="1"/>
</dbReference>
<dbReference type="InterPro" id="IPR011712">
    <property type="entry name" value="Sig_transdc_His_kin_sub3_dim/P"/>
</dbReference>
<keyword evidence="5" id="KW-0472">Membrane</keyword>
<dbReference type="Gene3D" id="3.30.565.10">
    <property type="entry name" value="Histidine kinase-like ATPase, C-terminal domain"/>
    <property type="match status" value="1"/>
</dbReference>
<keyword evidence="3" id="KW-0902">Two-component regulatory system</keyword>
<dbReference type="AlphaFoldDB" id="A0A6S7CA94"/>
<dbReference type="PANTHER" id="PTHR24421:SF59">
    <property type="entry name" value="OXYGEN SENSOR HISTIDINE KINASE NREB"/>
    <property type="match status" value="1"/>
</dbReference>
<dbReference type="GO" id="GO:0046983">
    <property type="term" value="F:protein dimerization activity"/>
    <property type="evidence" value="ECO:0007669"/>
    <property type="project" value="InterPro"/>
</dbReference>
<evidence type="ECO:0000256" key="3">
    <source>
        <dbReference type="ARBA" id="ARBA00023012"/>
    </source>
</evidence>
<evidence type="ECO:0000259" key="6">
    <source>
        <dbReference type="PROSITE" id="PS50109"/>
    </source>
</evidence>
<dbReference type="InterPro" id="IPR050482">
    <property type="entry name" value="Sensor_HK_TwoCompSys"/>
</dbReference>
<dbReference type="InterPro" id="IPR003594">
    <property type="entry name" value="HATPase_dom"/>
</dbReference>
<evidence type="ECO:0000313" key="8">
    <source>
        <dbReference type="Proteomes" id="UP000494115"/>
    </source>
</evidence>
<dbReference type="InterPro" id="IPR005467">
    <property type="entry name" value="His_kinase_dom"/>
</dbReference>
<organism evidence="7 8">
    <name type="scientific">Pararobbsia alpina</name>
    <dbReference type="NCBI Taxonomy" id="621374"/>
    <lineage>
        <taxon>Bacteria</taxon>
        <taxon>Pseudomonadati</taxon>
        <taxon>Pseudomonadota</taxon>
        <taxon>Betaproteobacteria</taxon>
        <taxon>Burkholderiales</taxon>
        <taxon>Burkholderiaceae</taxon>
        <taxon>Pararobbsia</taxon>
    </lineage>
</organism>
<dbReference type="InterPro" id="IPR007891">
    <property type="entry name" value="CHASE3"/>
</dbReference>
<gene>
    <name evidence="7" type="ORF">LMG28138_01873</name>
</gene>
<dbReference type="Pfam" id="PF07730">
    <property type="entry name" value="HisKA_3"/>
    <property type="match status" value="1"/>
</dbReference>
<keyword evidence="5" id="KW-0812">Transmembrane</keyword>
<evidence type="ECO:0000313" key="7">
    <source>
        <dbReference type="EMBL" id="CAB3784761.1"/>
    </source>
</evidence>
<feature type="region of interest" description="Disordered" evidence="4">
    <location>
        <begin position="438"/>
        <end position="464"/>
    </location>
</feature>
<proteinExistence type="predicted"/>